<name>A0A232FII3_9HYME</name>
<evidence type="ECO:0000313" key="2">
    <source>
        <dbReference type="EMBL" id="OXU30268.1"/>
    </source>
</evidence>
<organism evidence="2 3">
    <name type="scientific">Trichomalopsis sarcophagae</name>
    <dbReference type="NCBI Taxonomy" id="543379"/>
    <lineage>
        <taxon>Eukaryota</taxon>
        <taxon>Metazoa</taxon>
        <taxon>Ecdysozoa</taxon>
        <taxon>Arthropoda</taxon>
        <taxon>Hexapoda</taxon>
        <taxon>Insecta</taxon>
        <taxon>Pterygota</taxon>
        <taxon>Neoptera</taxon>
        <taxon>Endopterygota</taxon>
        <taxon>Hymenoptera</taxon>
        <taxon>Apocrita</taxon>
        <taxon>Proctotrupomorpha</taxon>
        <taxon>Chalcidoidea</taxon>
        <taxon>Pteromalidae</taxon>
        <taxon>Pteromalinae</taxon>
        <taxon>Trichomalopsis</taxon>
    </lineage>
</organism>
<accession>A0A232FII3</accession>
<dbReference type="AlphaFoldDB" id="A0A232FII3"/>
<evidence type="ECO:0000313" key="3">
    <source>
        <dbReference type="Proteomes" id="UP000215335"/>
    </source>
</evidence>
<reference evidence="2 3" key="1">
    <citation type="journal article" date="2017" name="Curr. Biol.">
        <title>The Evolution of Venom by Co-option of Single-Copy Genes.</title>
        <authorList>
            <person name="Martinson E.O."/>
            <person name="Mrinalini"/>
            <person name="Kelkar Y.D."/>
            <person name="Chang C.H."/>
            <person name="Werren J.H."/>
        </authorList>
    </citation>
    <scope>NUCLEOTIDE SEQUENCE [LARGE SCALE GENOMIC DNA]</scope>
    <source>
        <strain evidence="2 3">Alberta</strain>
        <tissue evidence="2">Whole body</tissue>
    </source>
</reference>
<dbReference type="OrthoDB" id="10037961at2759"/>
<keyword evidence="1" id="KW-0812">Transmembrane</keyword>
<keyword evidence="1" id="KW-0472">Membrane</keyword>
<gene>
    <name evidence="2" type="ORF">TSAR_003403</name>
</gene>
<dbReference type="EMBL" id="NNAY01000177">
    <property type="protein sequence ID" value="OXU30268.1"/>
    <property type="molecule type" value="Genomic_DNA"/>
</dbReference>
<keyword evidence="3" id="KW-1185">Reference proteome</keyword>
<dbReference type="Proteomes" id="UP000215335">
    <property type="component" value="Unassembled WGS sequence"/>
</dbReference>
<feature type="transmembrane region" description="Helical" evidence="1">
    <location>
        <begin position="31"/>
        <end position="53"/>
    </location>
</feature>
<keyword evidence="1" id="KW-1133">Transmembrane helix</keyword>
<evidence type="ECO:0000256" key="1">
    <source>
        <dbReference type="SAM" id="Phobius"/>
    </source>
</evidence>
<protein>
    <submittedName>
        <fullName evidence="2">Uncharacterized protein</fullName>
    </submittedName>
</protein>
<proteinExistence type="predicted"/>
<comment type="caution">
    <text evidence="2">The sequence shown here is derived from an EMBL/GenBank/DDBJ whole genome shotgun (WGS) entry which is preliminary data.</text>
</comment>
<sequence>MFGGKTQNANESFNNVLWNIAPKTDFIGLEILQISTFLACIMFSSVWKGLLYLMSELNIKPGKNALFAAVTKDQARIKNAEKQAECNTKEARKLRILRISTVDDGAYVSSGH</sequence>